<keyword evidence="8" id="KW-0732">Signal</keyword>
<reference evidence="11" key="1">
    <citation type="journal article" date="2011" name="J. Bacteriol.">
        <title>Complete genome sequence of NBRC 3288, a unique cellulose-nonproducing strain of Gluconacetobacter xylinus isolated from vinegar.</title>
        <authorList>
            <person name="Ogino H."/>
            <person name="Azuma Y."/>
            <person name="Hosoyama A."/>
            <person name="Nakazawa H."/>
            <person name="Matsutani M."/>
            <person name="Hasegawa A."/>
            <person name="Otsuyama K."/>
            <person name="Matsushita K."/>
            <person name="Fujita N."/>
            <person name="Shirai M."/>
        </authorList>
    </citation>
    <scope>NUCLEOTIDE SEQUENCE [LARGE SCALE GENOMIC DNA]</scope>
    <source>
        <strain evidence="11">NBRC 3288 / BCRC 11682 / LMG 1693</strain>
    </source>
</reference>
<feature type="domain" description="PBP" evidence="9">
    <location>
        <begin position="51"/>
        <end position="317"/>
    </location>
</feature>
<keyword evidence="5 7" id="KW-0813">Transport</keyword>
<dbReference type="PANTHER" id="PTHR42996">
    <property type="entry name" value="PHOSPHATE-BINDING PROTEIN PSTS"/>
    <property type="match status" value="1"/>
</dbReference>
<dbReference type="SUPFAM" id="SSF53850">
    <property type="entry name" value="Periplasmic binding protein-like II"/>
    <property type="match status" value="1"/>
</dbReference>
<keyword evidence="10" id="KW-0547">Nucleotide-binding</keyword>
<evidence type="ECO:0000256" key="6">
    <source>
        <dbReference type="ARBA" id="ARBA00022592"/>
    </source>
</evidence>
<evidence type="ECO:0000256" key="7">
    <source>
        <dbReference type="PIRNR" id="PIRNR002756"/>
    </source>
</evidence>
<comment type="similarity">
    <text evidence="2 7">Belongs to the PstS family.</text>
</comment>
<comment type="subunit">
    <text evidence="3 7">The complex is composed of two ATP-binding proteins (PstB), two transmembrane proteins (PstC and PstA) and a solute-binding protein (PstS).</text>
</comment>
<evidence type="ECO:0000313" key="10">
    <source>
        <dbReference type="EMBL" id="BAK84789.1"/>
    </source>
</evidence>
<keyword evidence="10" id="KW-0067">ATP-binding</keyword>
<feature type="chain" id="PRO_5003431009" description="Phosphate-binding protein PstS" evidence="8">
    <location>
        <begin position="51"/>
        <end position="363"/>
    </location>
</feature>
<dbReference type="InterPro" id="IPR005673">
    <property type="entry name" value="ABC_phos-bd_PstS"/>
</dbReference>
<dbReference type="eggNOG" id="COG0226">
    <property type="taxonomic scope" value="Bacteria"/>
</dbReference>
<dbReference type="InterPro" id="IPR050962">
    <property type="entry name" value="Phosphate-bind_PstS"/>
</dbReference>
<dbReference type="GO" id="GO:0035435">
    <property type="term" value="P:phosphate ion transmembrane transport"/>
    <property type="evidence" value="ECO:0007669"/>
    <property type="project" value="InterPro"/>
</dbReference>
<dbReference type="AlphaFoldDB" id="G2I1I1"/>
<dbReference type="Pfam" id="PF12849">
    <property type="entry name" value="PBP_like_2"/>
    <property type="match status" value="1"/>
</dbReference>
<evidence type="ECO:0000256" key="4">
    <source>
        <dbReference type="ARBA" id="ARBA00021889"/>
    </source>
</evidence>
<dbReference type="GO" id="GO:0042301">
    <property type="term" value="F:phosphate ion binding"/>
    <property type="evidence" value="ECO:0007669"/>
    <property type="project" value="InterPro"/>
</dbReference>
<dbReference type="InterPro" id="IPR024370">
    <property type="entry name" value="PBP_domain"/>
</dbReference>
<protein>
    <recommendedName>
        <fullName evidence="4 7">Phosphate-binding protein PstS</fullName>
    </recommendedName>
</protein>
<evidence type="ECO:0000259" key="9">
    <source>
        <dbReference type="Pfam" id="PF12849"/>
    </source>
</evidence>
<dbReference type="NCBIfam" id="NF008171">
    <property type="entry name" value="PRK10918.1"/>
    <property type="match status" value="1"/>
</dbReference>
<comment type="function">
    <text evidence="1 7">Part of the ABC transporter complex PstSACB involved in phosphate import.</text>
</comment>
<dbReference type="NCBIfam" id="TIGR00975">
    <property type="entry name" value="3a0107s03"/>
    <property type="match status" value="1"/>
</dbReference>
<dbReference type="EMBL" id="AP012159">
    <property type="protein sequence ID" value="BAK84789.1"/>
    <property type="molecule type" value="Genomic_DNA"/>
</dbReference>
<feature type="signal peptide" evidence="8">
    <location>
        <begin position="1"/>
        <end position="50"/>
    </location>
</feature>
<dbReference type="Proteomes" id="UP000009044">
    <property type="component" value="Chromosome"/>
</dbReference>
<evidence type="ECO:0000313" key="11">
    <source>
        <dbReference type="Proteomes" id="UP000009044"/>
    </source>
</evidence>
<name>G2I1I1_KOMMN</name>
<dbReference type="HOGENOM" id="CLU_034528_1_0_5"/>
<accession>G2I1I1</accession>
<dbReference type="PANTHER" id="PTHR42996:SF1">
    <property type="entry name" value="PHOSPHATE-BINDING PROTEIN PSTS"/>
    <property type="match status" value="1"/>
</dbReference>
<dbReference type="PATRIC" id="fig|634177.7.peg.2657"/>
<dbReference type="Gene3D" id="3.40.190.10">
    <property type="entry name" value="Periplasmic binding protein-like II"/>
    <property type="match status" value="2"/>
</dbReference>
<evidence type="ECO:0000256" key="2">
    <source>
        <dbReference type="ARBA" id="ARBA00008725"/>
    </source>
</evidence>
<dbReference type="GO" id="GO:0043190">
    <property type="term" value="C:ATP-binding cassette (ABC) transporter complex"/>
    <property type="evidence" value="ECO:0007669"/>
    <property type="project" value="InterPro"/>
</dbReference>
<keyword evidence="6 7" id="KW-0592">Phosphate transport</keyword>
<evidence type="ECO:0000256" key="1">
    <source>
        <dbReference type="ARBA" id="ARBA00002841"/>
    </source>
</evidence>
<proteinExistence type="inferred from homology"/>
<dbReference type="CDD" id="cd13565">
    <property type="entry name" value="PBP2_PstS"/>
    <property type="match status" value="1"/>
</dbReference>
<evidence type="ECO:0000256" key="8">
    <source>
        <dbReference type="SAM" id="SignalP"/>
    </source>
</evidence>
<evidence type="ECO:0000256" key="3">
    <source>
        <dbReference type="ARBA" id="ARBA00011529"/>
    </source>
</evidence>
<organism evidence="10 11">
    <name type="scientific">Komagataeibacter medellinensis (strain NBRC 3288 / BCRC 11682 / LMG 1693 / Kondo 51)</name>
    <name type="common">Gluconacetobacter medellinensis</name>
    <dbReference type="NCBI Taxonomy" id="634177"/>
    <lineage>
        <taxon>Bacteria</taxon>
        <taxon>Pseudomonadati</taxon>
        <taxon>Pseudomonadota</taxon>
        <taxon>Alphaproteobacteria</taxon>
        <taxon>Acetobacterales</taxon>
        <taxon>Acetobacteraceae</taxon>
        <taxon>Komagataeibacter</taxon>
    </lineage>
</organism>
<gene>
    <name evidence="10" type="ordered locus">GLX_23770</name>
</gene>
<dbReference type="KEGG" id="gxy:GLX_23770"/>
<dbReference type="STRING" id="634177.GLX_23770"/>
<sequence length="363" mass="37899">MSNFLLSVLSASRSDASVFFMSENMSIMYFPARMLTCALLATALPVMAHAADITGAGSSFAAPIYGAWGADARSATGVNLNYQTVGSSAGQNQILAGTVDFGASDVPMERQKLEAAHLFQFPTVMGGIVPVINLPGIAANKLQLDGPTLAAIYRGEIDQWNNPRIAALNPGLKLPDTAIATVHRADGSGTTAVFTGYLAHVSPEWREGQGTGASIAWPGGIGARGNDGVAASVRNTEGAIGYVEYAFAANAHMVTVKLKNHSGVFVSPDMDSFNSAAAAADWKDASHFAVDLLDTAGVGAWPIMSPTYVLVPVPTGKTAHGADVRKFFGYALKSGDAAAYRLDYVPVPASVKTDILKQWDGAK</sequence>
<dbReference type="PIRSF" id="PIRSF002756">
    <property type="entry name" value="PstS"/>
    <property type="match status" value="1"/>
</dbReference>
<dbReference type="GO" id="GO:0005524">
    <property type="term" value="F:ATP binding"/>
    <property type="evidence" value="ECO:0007669"/>
    <property type="project" value="UniProtKB-KW"/>
</dbReference>
<evidence type="ECO:0000256" key="5">
    <source>
        <dbReference type="ARBA" id="ARBA00022448"/>
    </source>
</evidence>